<dbReference type="SUPFAM" id="SSF54106">
    <property type="entry name" value="LysM domain"/>
    <property type="match status" value="1"/>
</dbReference>
<dbReference type="Gene3D" id="3.10.350.10">
    <property type="entry name" value="LysM domain"/>
    <property type="match status" value="1"/>
</dbReference>
<gene>
    <name evidence="3" type="ORF">IPK02_14585</name>
</gene>
<dbReference type="InterPro" id="IPR006860">
    <property type="entry name" value="FecR"/>
</dbReference>
<dbReference type="AlphaFoldDB" id="A0A935TAI5"/>
<evidence type="ECO:0000259" key="2">
    <source>
        <dbReference type="PROSITE" id="PS51782"/>
    </source>
</evidence>
<proteinExistence type="predicted"/>
<dbReference type="InterPro" id="IPR016930">
    <property type="entry name" value="UCP029644"/>
</dbReference>
<dbReference type="Pfam" id="PF01476">
    <property type="entry name" value="LysM"/>
    <property type="match status" value="1"/>
</dbReference>
<dbReference type="CDD" id="cd00118">
    <property type="entry name" value="LysM"/>
    <property type="match status" value="1"/>
</dbReference>
<protein>
    <submittedName>
        <fullName evidence="3">FecR domain-containing protein</fullName>
    </submittedName>
</protein>
<dbReference type="PROSITE" id="PS51782">
    <property type="entry name" value="LYSM"/>
    <property type="match status" value="1"/>
</dbReference>
<dbReference type="PANTHER" id="PTHR38731:SF3">
    <property type="entry name" value="BLL6125 PROTEIN"/>
    <property type="match status" value="1"/>
</dbReference>
<dbReference type="Gene3D" id="2.60.40.10">
    <property type="entry name" value="Immunoglobulins"/>
    <property type="match status" value="1"/>
</dbReference>
<dbReference type="InterPro" id="IPR018392">
    <property type="entry name" value="LysM"/>
</dbReference>
<dbReference type="Proteomes" id="UP000706151">
    <property type="component" value="Unassembled WGS sequence"/>
</dbReference>
<feature type="signal peptide" evidence="1">
    <location>
        <begin position="1"/>
        <end position="25"/>
    </location>
</feature>
<feature type="chain" id="PRO_5037335704" evidence="1">
    <location>
        <begin position="26"/>
        <end position="551"/>
    </location>
</feature>
<comment type="caution">
    <text evidence="3">The sequence shown here is derived from an EMBL/GenBank/DDBJ whole genome shotgun (WGS) entry which is preliminary data.</text>
</comment>
<dbReference type="Gene3D" id="2.60.120.1440">
    <property type="match status" value="1"/>
</dbReference>
<evidence type="ECO:0000313" key="4">
    <source>
        <dbReference type="Proteomes" id="UP000706151"/>
    </source>
</evidence>
<keyword evidence="1" id="KW-0732">Signal</keyword>
<dbReference type="SMART" id="SM00257">
    <property type="entry name" value="LysM"/>
    <property type="match status" value="1"/>
</dbReference>
<dbReference type="InterPro" id="IPR036779">
    <property type="entry name" value="LysM_dom_sf"/>
</dbReference>
<dbReference type="PIRSF" id="PIRSF029644">
    <property type="entry name" value="UCP029644"/>
    <property type="match status" value="1"/>
</dbReference>
<evidence type="ECO:0000256" key="1">
    <source>
        <dbReference type="SAM" id="SignalP"/>
    </source>
</evidence>
<name>A0A935TAI5_9PROT</name>
<accession>A0A935TAI5</accession>
<dbReference type="PANTHER" id="PTHR38731">
    <property type="entry name" value="LIPL45-RELATED LIPOPROTEIN-RELATED"/>
    <property type="match status" value="1"/>
</dbReference>
<organism evidence="3 4">
    <name type="scientific">Candidatus Accumulibacter affinis</name>
    <dbReference type="NCBI Taxonomy" id="2954384"/>
    <lineage>
        <taxon>Bacteria</taxon>
        <taxon>Pseudomonadati</taxon>
        <taxon>Pseudomonadota</taxon>
        <taxon>Betaproteobacteria</taxon>
        <taxon>Candidatus Accumulibacter</taxon>
    </lineage>
</organism>
<feature type="domain" description="LysM" evidence="2">
    <location>
        <begin position="35"/>
        <end position="82"/>
    </location>
</feature>
<dbReference type="EMBL" id="JADJOT010000009">
    <property type="protein sequence ID" value="MBK7955071.1"/>
    <property type="molecule type" value="Genomic_DNA"/>
</dbReference>
<sequence length="551" mass="58786">MNAITLKSRLLVLLLAATLPLAAAAAERTSPVPAWRYTVRPGDTLIQIAERYLVDGSDWQAIQKDNQVDDPYRLLPGTVLRLPAALLRRSPAEVTVVASAGNVRLRSGGGDWQEAASGQRLAAGSTLETLDDGHATLRLADGSTLLLAPNSQLVFDALGVYARGLMVDTRLRLQRGHGDIDANPARRANRHLQIQTPSAQVVVRGTQFRVSVDDDTTREGTLAGLVAVSGDGRAVQVAQGRGTIVRRGEAPSAPVALLAAPDVSALPERFEHLPLRFALPRLPGAEAWHGQIAAAQAPDHIRLSKTARGEALTFADLPNGDYLLRLRAVHGNGLHGIEAVHRFVLFARPFPPGLNHPGDAATIRSARPTFAWGSVVGVRDYHLQVASRPDFAHPLQAASSAENHWEAPADLPAGLLYWRAASVDEAGQQGPWSVASEFTYKPGPGPVDLGRAAIEVGSDGLVLKLPPPPEGLVYEAILSSAADLQPILAQAQAPASEGRLDLPRPDGGSYYLGIRLLDPVDQTPGPLAVQRLEVPYSRLWLLLLLLPLAAL</sequence>
<dbReference type="Pfam" id="PF04773">
    <property type="entry name" value="FecR"/>
    <property type="match status" value="1"/>
</dbReference>
<reference evidence="3 4" key="1">
    <citation type="submission" date="2020-10" db="EMBL/GenBank/DDBJ databases">
        <title>Connecting structure to function with the recovery of over 1000 high-quality activated sludge metagenome-assembled genomes encoding full-length rRNA genes using long-read sequencing.</title>
        <authorList>
            <person name="Singleton C.M."/>
            <person name="Petriglieri F."/>
            <person name="Kristensen J.M."/>
            <person name="Kirkegaard R.H."/>
            <person name="Michaelsen T.Y."/>
            <person name="Andersen M.H."/>
            <person name="Karst S.M."/>
            <person name="Dueholm M.S."/>
            <person name="Nielsen P.H."/>
            <person name="Albertsen M."/>
        </authorList>
    </citation>
    <scope>NUCLEOTIDE SEQUENCE [LARGE SCALE GENOMIC DNA]</scope>
    <source>
        <strain evidence="3">Fred_18-Q3-R57-64_BAT3C.720</strain>
    </source>
</reference>
<dbReference type="InterPro" id="IPR013783">
    <property type="entry name" value="Ig-like_fold"/>
</dbReference>
<evidence type="ECO:0000313" key="3">
    <source>
        <dbReference type="EMBL" id="MBK7955071.1"/>
    </source>
</evidence>